<accession>A0ABW1CF56</accession>
<sequence>MSVIPASAKTSLRQRLREHARKSWPQLATVYVRFRASYGYISVKLTDGDVLPSMRLRYDGSADRWGVAIYSARKGGYEDQVGFTGSPEDSLDFMCDPYLSKADH</sequence>
<gene>
    <name evidence="1" type="ORF">ACFPZ3_09370</name>
</gene>
<proteinExistence type="predicted"/>
<organism evidence="1 2">
    <name type="scientific">Nonomuraea insulae</name>
    <dbReference type="NCBI Taxonomy" id="1616787"/>
    <lineage>
        <taxon>Bacteria</taxon>
        <taxon>Bacillati</taxon>
        <taxon>Actinomycetota</taxon>
        <taxon>Actinomycetes</taxon>
        <taxon>Streptosporangiales</taxon>
        <taxon>Streptosporangiaceae</taxon>
        <taxon>Nonomuraea</taxon>
    </lineage>
</organism>
<keyword evidence="2" id="KW-1185">Reference proteome</keyword>
<evidence type="ECO:0000313" key="1">
    <source>
        <dbReference type="EMBL" id="MFC5824057.1"/>
    </source>
</evidence>
<name>A0ABW1CF56_9ACTN</name>
<evidence type="ECO:0000313" key="2">
    <source>
        <dbReference type="Proteomes" id="UP001596058"/>
    </source>
</evidence>
<dbReference type="Proteomes" id="UP001596058">
    <property type="component" value="Unassembled WGS sequence"/>
</dbReference>
<comment type="caution">
    <text evidence="1">The sequence shown here is derived from an EMBL/GenBank/DDBJ whole genome shotgun (WGS) entry which is preliminary data.</text>
</comment>
<protein>
    <submittedName>
        <fullName evidence="1">Uncharacterized protein</fullName>
    </submittedName>
</protein>
<dbReference type="RefSeq" id="WP_379513588.1">
    <property type="nucleotide sequence ID" value="NZ_JBHSPA010000012.1"/>
</dbReference>
<reference evidence="2" key="1">
    <citation type="journal article" date="2019" name="Int. J. Syst. Evol. Microbiol.">
        <title>The Global Catalogue of Microorganisms (GCM) 10K type strain sequencing project: providing services to taxonomists for standard genome sequencing and annotation.</title>
        <authorList>
            <consortium name="The Broad Institute Genomics Platform"/>
            <consortium name="The Broad Institute Genome Sequencing Center for Infectious Disease"/>
            <person name="Wu L."/>
            <person name="Ma J."/>
        </authorList>
    </citation>
    <scope>NUCLEOTIDE SEQUENCE [LARGE SCALE GENOMIC DNA]</scope>
    <source>
        <strain evidence="2">CCUG 53903</strain>
    </source>
</reference>
<dbReference type="EMBL" id="JBHSPA010000012">
    <property type="protein sequence ID" value="MFC5824057.1"/>
    <property type="molecule type" value="Genomic_DNA"/>
</dbReference>